<dbReference type="RefSeq" id="WP_130647340.1">
    <property type="nucleotide sequence ID" value="NZ_PGCL01000003.1"/>
</dbReference>
<protein>
    <submittedName>
        <fullName evidence="2">Nucleotide-binding protein</fullName>
    </submittedName>
</protein>
<keyword evidence="3" id="KW-1185">Reference proteome</keyword>
<reference evidence="2 3" key="1">
    <citation type="submission" date="2017-11" db="EMBL/GenBank/DDBJ databases">
        <title>Isolation and Characterization of Methanofollis Species from Methane Seep Offshore SW Taiwan.</title>
        <authorList>
            <person name="Teng N.-H."/>
            <person name="Lai M.-C."/>
            <person name="Chen S.-C."/>
        </authorList>
    </citation>
    <scope>NUCLEOTIDE SEQUENCE [LARGE SCALE GENOMIC DNA]</scope>
    <source>
        <strain evidence="2 3">FWC-SCC2</strain>
    </source>
</reference>
<proteinExistence type="predicted"/>
<dbReference type="AlphaFoldDB" id="A0A483CMZ7"/>
<name>A0A483CMZ7_9EURY</name>
<sequence>MEIRNVNVRMSALSMAVFAFFSVLIVITVVLTGELSFLVWAVPTLIVLLIIPLALNYLSQKQYADLLPVYEAESKDYRIKAINATMIGSPVRIRGIVEKAMFRFLNRPQFVVADRSGEISVKMFTTPQEDVKEGDHVEVLGLVIKRYIATGDPVINCVSIRKIDPEKKKQT</sequence>
<comment type="caution">
    <text evidence="2">The sequence shown here is derived from an EMBL/GenBank/DDBJ whole genome shotgun (WGS) entry which is preliminary data.</text>
</comment>
<dbReference type="Proteomes" id="UP000292580">
    <property type="component" value="Unassembled WGS sequence"/>
</dbReference>
<keyword evidence="1" id="KW-0812">Transmembrane</keyword>
<feature type="transmembrane region" description="Helical" evidence="1">
    <location>
        <begin position="37"/>
        <end position="58"/>
    </location>
</feature>
<evidence type="ECO:0000313" key="2">
    <source>
        <dbReference type="EMBL" id="TAJ44267.1"/>
    </source>
</evidence>
<keyword evidence="1" id="KW-1133">Transmembrane helix</keyword>
<keyword evidence="1" id="KW-0472">Membrane</keyword>
<evidence type="ECO:0000256" key="1">
    <source>
        <dbReference type="SAM" id="Phobius"/>
    </source>
</evidence>
<dbReference type="Gene3D" id="2.40.50.140">
    <property type="entry name" value="Nucleic acid-binding proteins"/>
    <property type="match status" value="1"/>
</dbReference>
<gene>
    <name evidence="2" type="ORF">CUJ86_09645</name>
</gene>
<evidence type="ECO:0000313" key="3">
    <source>
        <dbReference type="Proteomes" id="UP000292580"/>
    </source>
</evidence>
<organism evidence="2 3">
    <name type="scientific">Methanofollis fontis</name>
    <dbReference type="NCBI Taxonomy" id="2052832"/>
    <lineage>
        <taxon>Archaea</taxon>
        <taxon>Methanobacteriati</taxon>
        <taxon>Methanobacteriota</taxon>
        <taxon>Stenosarchaea group</taxon>
        <taxon>Methanomicrobia</taxon>
        <taxon>Methanomicrobiales</taxon>
        <taxon>Methanomicrobiaceae</taxon>
        <taxon>Methanofollis</taxon>
    </lineage>
</organism>
<dbReference type="InterPro" id="IPR012340">
    <property type="entry name" value="NA-bd_OB-fold"/>
</dbReference>
<dbReference type="EMBL" id="PGCL01000003">
    <property type="protein sequence ID" value="TAJ44267.1"/>
    <property type="molecule type" value="Genomic_DNA"/>
</dbReference>
<accession>A0A483CMZ7</accession>
<feature type="transmembrane region" description="Helical" evidence="1">
    <location>
        <begin position="12"/>
        <end position="31"/>
    </location>
</feature>
<dbReference type="OrthoDB" id="111893at2157"/>